<dbReference type="PANTHER" id="PTHR24068">
    <property type="entry name" value="UBIQUITIN-CONJUGATING ENZYME E2"/>
    <property type="match status" value="1"/>
</dbReference>
<comment type="caution">
    <text evidence="3">The sequence shown here is derived from an EMBL/GenBank/DDBJ whole genome shotgun (WGS) entry which is preliminary data.</text>
</comment>
<evidence type="ECO:0000256" key="1">
    <source>
        <dbReference type="SAM" id="Phobius"/>
    </source>
</evidence>
<dbReference type="Proteomes" id="UP001415857">
    <property type="component" value="Unassembled WGS sequence"/>
</dbReference>
<feature type="domain" description="UBC core" evidence="2">
    <location>
        <begin position="1"/>
        <end position="90"/>
    </location>
</feature>
<sequence length="166" mass="18924">MSPNKFLTTMVTYWKAYPNISYQSGVICVDFWKDQWSPAMTLRTALLSLQSLLSAPEPGEPLEPMVARQYLEDYRAFVSMVRATKFLAKYSLVGLEKKVQKLAQWGVSEDFARATLESVDGDYFSAFQKLQFGGFCHTIFGGFPRTIFRFFLALIFSIVVLLVMLV</sequence>
<reference evidence="3 4" key="1">
    <citation type="journal article" date="2024" name="Plant J.">
        <title>Genome sequences and population genomics reveal climatic adaptation and genomic divergence between two closely related sweetgum species.</title>
        <authorList>
            <person name="Xu W.Q."/>
            <person name="Ren C.Q."/>
            <person name="Zhang X.Y."/>
            <person name="Comes H.P."/>
            <person name="Liu X.H."/>
            <person name="Li Y.G."/>
            <person name="Kettle C.J."/>
            <person name="Jalonen R."/>
            <person name="Gaisberger H."/>
            <person name="Ma Y.Z."/>
            <person name="Qiu Y.X."/>
        </authorList>
    </citation>
    <scope>NUCLEOTIDE SEQUENCE [LARGE SCALE GENOMIC DNA]</scope>
    <source>
        <strain evidence="3">Hangzhou</strain>
    </source>
</reference>
<gene>
    <name evidence="3" type="ORF">L1049_006615</name>
</gene>
<dbReference type="Pfam" id="PF00179">
    <property type="entry name" value="UQ_con"/>
    <property type="match status" value="1"/>
</dbReference>
<feature type="transmembrane region" description="Helical" evidence="1">
    <location>
        <begin position="147"/>
        <end position="165"/>
    </location>
</feature>
<keyword evidence="1" id="KW-1133">Transmembrane helix</keyword>
<evidence type="ECO:0000313" key="3">
    <source>
        <dbReference type="EMBL" id="KAK9277076.1"/>
    </source>
</evidence>
<organism evidence="3 4">
    <name type="scientific">Liquidambar formosana</name>
    <name type="common">Formosan gum</name>
    <dbReference type="NCBI Taxonomy" id="63359"/>
    <lineage>
        <taxon>Eukaryota</taxon>
        <taxon>Viridiplantae</taxon>
        <taxon>Streptophyta</taxon>
        <taxon>Embryophyta</taxon>
        <taxon>Tracheophyta</taxon>
        <taxon>Spermatophyta</taxon>
        <taxon>Magnoliopsida</taxon>
        <taxon>eudicotyledons</taxon>
        <taxon>Gunneridae</taxon>
        <taxon>Pentapetalae</taxon>
        <taxon>Saxifragales</taxon>
        <taxon>Altingiaceae</taxon>
        <taxon>Liquidambar</taxon>
    </lineage>
</organism>
<keyword evidence="1" id="KW-0812">Transmembrane</keyword>
<dbReference type="PROSITE" id="PS50127">
    <property type="entry name" value="UBC_2"/>
    <property type="match status" value="1"/>
</dbReference>
<dbReference type="EMBL" id="JBBPBK010000010">
    <property type="protein sequence ID" value="KAK9277076.1"/>
    <property type="molecule type" value="Genomic_DNA"/>
</dbReference>
<name>A0AAP0WTZ2_LIQFO</name>
<keyword evidence="4" id="KW-1185">Reference proteome</keyword>
<dbReference type="SUPFAM" id="SSF54495">
    <property type="entry name" value="UBC-like"/>
    <property type="match status" value="1"/>
</dbReference>
<keyword evidence="1" id="KW-0472">Membrane</keyword>
<accession>A0AAP0WTZ2</accession>
<evidence type="ECO:0000259" key="2">
    <source>
        <dbReference type="PROSITE" id="PS50127"/>
    </source>
</evidence>
<proteinExistence type="predicted"/>
<protein>
    <recommendedName>
        <fullName evidence="2">UBC core domain-containing protein</fullName>
    </recommendedName>
</protein>
<dbReference type="InterPro" id="IPR000608">
    <property type="entry name" value="UBC"/>
</dbReference>
<dbReference type="AlphaFoldDB" id="A0AAP0WTZ2"/>
<dbReference type="Gene3D" id="3.10.110.10">
    <property type="entry name" value="Ubiquitin Conjugating Enzyme"/>
    <property type="match status" value="1"/>
</dbReference>
<dbReference type="InterPro" id="IPR016135">
    <property type="entry name" value="UBQ-conjugating_enzyme/RWD"/>
</dbReference>
<evidence type="ECO:0000313" key="4">
    <source>
        <dbReference type="Proteomes" id="UP001415857"/>
    </source>
</evidence>